<dbReference type="RefSeq" id="WP_048705333.1">
    <property type="nucleotide sequence ID" value="NZ_CP012034.1"/>
</dbReference>
<dbReference type="EMBL" id="CP012034">
    <property type="protein sequence ID" value="AKP67763.1"/>
    <property type="molecule type" value="Genomic_DNA"/>
</dbReference>
<reference evidence="2" key="1">
    <citation type="submission" date="2015-07" db="EMBL/GenBank/DDBJ databases">
        <title>Lactobacillus ginsenosidimutans/EMML 3141/ whole genome sequencing.</title>
        <authorList>
            <person name="Kim M.K."/>
            <person name="Im W.-T."/>
            <person name="Srinivasan S."/>
            <person name="Lee J.-J."/>
        </authorList>
    </citation>
    <scope>NUCLEOTIDE SEQUENCE [LARGE SCALE GENOMIC DNA]</scope>
    <source>
        <strain evidence="2">EMML 3041</strain>
    </source>
</reference>
<organism evidence="1 2">
    <name type="scientific">Companilactobacillus ginsenosidimutans</name>
    <dbReference type="NCBI Taxonomy" id="1007676"/>
    <lineage>
        <taxon>Bacteria</taxon>
        <taxon>Bacillati</taxon>
        <taxon>Bacillota</taxon>
        <taxon>Bacilli</taxon>
        <taxon>Lactobacillales</taxon>
        <taxon>Lactobacillaceae</taxon>
        <taxon>Companilactobacillus</taxon>
    </lineage>
</organism>
<evidence type="ECO:0000313" key="2">
    <source>
        <dbReference type="Proteomes" id="UP000036106"/>
    </source>
</evidence>
<name>A0A0H4QM26_9LACO</name>
<accession>A0A0H4QM26</accession>
<sequence length="88" mass="10156">MFNLGDIIMMKKPHACGENRWEVIRLGADIKIKCMGCGHIVMIPRAEFKKKFKKVLTVAADVDTNNEEFYLKQTQIMQPNTINNEEDL</sequence>
<dbReference type="STRING" id="1007676.ABM34_09625"/>
<keyword evidence="2" id="KW-1185">Reference proteome</keyword>
<dbReference type="PANTHER" id="PTHR38455:SF1">
    <property type="entry name" value="DUF951 DOMAIN-CONTAINING PROTEIN"/>
    <property type="match status" value="1"/>
</dbReference>
<dbReference type="AlphaFoldDB" id="A0A0H4QM26"/>
<dbReference type="OrthoDB" id="9802710at2"/>
<proteinExistence type="predicted"/>
<dbReference type="Pfam" id="PF06107">
    <property type="entry name" value="DUF951"/>
    <property type="match status" value="1"/>
</dbReference>
<dbReference type="KEGG" id="lgn:ABM34_09625"/>
<gene>
    <name evidence="1" type="ORF">ABM34_09625</name>
</gene>
<evidence type="ECO:0000313" key="1">
    <source>
        <dbReference type="EMBL" id="AKP67763.1"/>
    </source>
</evidence>
<dbReference type="Proteomes" id="UP000036106">
    <property type="component" value="Chromosome"/>
</dbReference>
<evidence type="ECO:0008006" key="3">
    <source>
        <dbReference type="Google" id="ProtNLM"/>
    </source>
</evidence>
<protein>
    <recommendedName>
        <fullName evidence="3">DUF951 domain-containing protein</fullName>
    </recommendedName>
</protein>
<dbReference type="InterPro" id="IPR009296">
    <property type="entry name" value="DUF951"/>
</dbReference>
<dbReference type="PATRIC" id="fig|1007676.4.peg.1948"/>
<dbReference type="PANTHER" id="PTHR38455">
    <property type="entry name" value="HYPOTHETICAL CYTOSOLIC PROTEIN"/>
    <property type="match status" value="1"/>
</dbReference>